<evidence type="ECO:0000313" key="10">
    <source>
        <dbReference type="Proteomes" id="UP000183974"/>
    </source>
</evidence>
<dbReference type="InterPro" id="IPR000100">
    <property type="entry name" value="RNase_P"/>
</dbReference>
<reference evidence="9 10" key="1">
    <citation type="submission" date="2016-11" db="EMBL/GenBank/DDBJ databases">
        <authorList>
            <person name="Jaros S."/>
            <person name="Januszkiewicz K."/>
            <person name="Wedrychowicz H."/>
        </authorList>
    </citation>
    <scope>NUCLEOTIDE SEQUENCE [LARGE SCALE GENOMIC DNA]</scope>
    <source>
        <strain evidence="9 10">DSM 29589</strain>
    </source>
</reference>
<dbReference type="Gene3D" id="3.30.230.10">
    <property type="match status" value="1"/>
</dbReference>
<evidence type="ECO:0000256" key="4">
    <source>
        <dbReference type="ARBA" id="ARBA00022759"/>
    </source>
</evidence>
<keyword evidence="6 7" id="KW-0694">RNA-binding</keyword>
<evidence type="ECO:0000256" key="2">
    <source>
        <dbReference type="ARBA" id="ARBA00022694"/>
    </source>
</evidence>
<evidence type="ECO:0000256" key="1">
    <source>
        <dbReference type="ARBA" id="ARBA00002663"/>
    </source>
</evidence>
<dbReference type="PANTHER" id="PTHR33992">
    <property type="entry name" value="RIBONUCLEASE P PROTEIN COMPONENT"/>
    <property type="match status" value="1"/>
</dbReference>
<evidence type="ECO:0000313" key="9">
    <source>
        <dbReference type="EMBL" id="SHK99821.1"/>
    </source>
</evidence>
<dbReference type="AlphaFoldDB" id="A0A1M6X1Q2"/>
<keyword evidence="4 7" id="KW-0255">Endonuclease</keyword>
<dbReference type="OrthoDB" id="9810867at2"/>
<dbReference type="Proteomes" id="UP000183974">
    <property type="component" value="Unassembled WGS sequence"/>
</dbReference>
<keyword evidence="3 7" id="KW-0540">Nuclease</keyword>
<evidence type="ECO:0000256" key="7">
    <source>
        <dbReference type="HAMAP-Rule" id="MF_00227"/>
    </source>
</evidence>
<dbReference type="GO" id="GO:0000049">
    <property type="term" value="F:tRNA binding"/>
    <property type="evidence" value="ECO:0007669"/>
    <property type="project" value="UniProtKB-UniRule"/>
</dbReference>
<comment type="catalytic activity">
    <reaction evidence="7">
        <text>Endonucleolytic cleavage of RNA, removing 5'-extranucleotides from tRNA precursor.</text>
        <dbReference type="EC" id="3.1.26.5"/>
    </reaction>
</comment>
<dbReference type="GO" id="GO:0001682">
    <property type="term" value="P:tRNA 5'-leader removal"/>
    <property type="evidence" value="ECO:0007669"/>
    <property type="project" value="UniProtKB-UniRule"/>
</dbReference>
<comment type="similarity">
    <text evidence="7">Belongs to the RnpA family.</text>
</comment>
<dbReference type="PANTHER" id="PTHR33992:SF1">
    <property type="entry name" value="RIBONUCLEASE P PROTEIN COMPONENT"/>
    <property type="match status" value="1"/>
</dbReference>
<keyword evidence="5 7" id="KW-0378">Hydrolase</keyword>
<comment type="subunit">
    <text evidence="7">Consists of a catalytic RNA component (M1 or rnpB) and a protein subunit.</text>
</comment>
<dbReference type="HAMAP" id="MF_00227">
    <property type="entry name" value="RNase_P"/>
    <property type="match status" value="1"/>
</dbReference>
<keyword evidence="2 7" id="KW-0819">tRNA processing</keyword>
<dbReference type="GO" id="GO:0030677">
    <property type="term" value="C:ribonuclease P complex"/>
    <property type="evidence" value="ECO:0007669"/>
    <property type="project" value="TreeGrafter"/>
</dbReference>
<accession>A0A1M6X1Q2</accession>
<proteinExistence type="inferred from homology"/>
<dbReference type="InterPro" id="IPR020539">
    <property type="entry name" value="RNase_P_CS"/>
</dbReference>
<dbReference type="InterPro" id="IPR014721">
    <property type="entry name" value="Ribsml_uS5_D2-typ_fold_subgr"/>
</dbReference>
<dbReference type="EMBL" id="FRBR01000001">
    <property type="protein sequence ID" value="SHK99821.1"/>
    <property type="molecule type" value="Genomic_DNA"/>
</dbReference>
<dbReference type="GO" id="GO:0004526">
    <property type="term" value="F:ribonuclease P activity"/>
    <property type="evidence" value="ECO:0007669"/>
    <property type="project" value="UniProtKB-UniRule"/>
</dbReference>
<keyword evidence="10" id="KW-1185">Reference proteome</keyword>
<dbReference type="RefSeq" id="WP_073031799.1">
    <property type="nucleotide sequence ID" value="NZ_BMLR01000001.1"/>
</dbReference>
<evidence type="ECO:0000256" key="5">
    <source>
        <dbReference type="ARBA" id="ARBA00022801"/>
    </source>
</evidence>
<comment type="function">
    <text evidence="1 7">RNaseP catalyzes the removal of the 5'-leader sequence from pre-tRNA to produce the mature 5'-terminus. It can also cleave other RNA substrates such as 4.5S RNA. The protein component plays an auxiliary but essential role in vivo by binding to the 5'-leader sequence and broadening the substrate specificity of the ribozyme.</text>
</comment>
<sequence length="133" mass="14824">MMPPEAPAHEPGTTPPAVSVCLQTLNKRSDFLRAARARRQGTRSMMVQALDRGDEDPAIRVGFTCSKKVGNAVARNRAKRRLREAARAVLPEVGREGWDYVLIGRAEVTASRPFEALKDDLRFALSRLHETEK</sequence>
<dbReference type="PROSITE" id="PS00648">
    <property type="entry name" value="RIBONUCLEASE_P"/>
    <property type="match status" value="1"/>
</dbReference>
<dbReference type="GO" id="GO:0042781">
    <property type="term" value="F:3'-tRNA processing endoribonuclease activity"/>
    <property type="evidence" value="ECO:0007669"/>
    <property type="project" value="TreeGrafter"/>
</dbReference>
<gene>
    <name evidence="7" type="primary">rnpA</name>
    <name evidence="9" type="ORF">SAMN05444398_101242</name>
</gene>
<evidence type="ECO:0000256" key="8">
    <source>
        <dbReference type="NCBIfam" id="TIGR00188"/>
    </source>
</evidence>
<organism evidence="9 10">
    <name type="scientific">Roseovarius pacificus</name>
    <dbReference type="NCBI Taxonomy" id="337701"/>
    <lineage>
        <taxon>Bacteria</taxon>
        <taxon>Pseudomonadati</taxon>
        <taxon>Pseudomonadota</taxon>
        <taxon>Alphaproteobacteria</taxon>
        <taxon>Rhodobacterales</taxon>
        <taxon>Roseobacteraceae</taxon>
        <taxon>Roseovarius</taxon>
    </lineage>
</organism>
<protein>
    <recommendedName>
        <fullName evidence="7 8">Ribonuclease P protein component</fullName>
        <shortName evidence="7">RNase P protein</shortName>
        <shortName evidence="7">RNaseP protein</shortName>
        <ecNumber evidence="7 8">3.1.26.5</ecNumber>
    </recommendedName>
    <alternativeName>
        <fullName evidence="7">Protein C5</fullName>
    </alternativeName>
</protein>
<dbReference type="SUPFAM" id="SSF54211">
    <property type="entry name" value="Ribosomal protein S5 domain 2-like"/>
    <property type="match status" value="1"/>
</dbReference>
<name>A0A1M6X1Q2_9RHOB</name>
<dbReference type="EC" id="3.1.26.5" evidence="7 8"/>
<evidence type="ECO:0000256" key="6">
    <source>
        <dbReference type="ARBA" id="ARBA00022884"/>
    </source>
</evidence>
<dbReference type="InterPro" id="IPR020568">
    <property type="entry name" value="Ribosomal_Su5_D2-typ_SF"/>
</dbReference>
<dbReference type="Pfam" id="PF00825">
    <property type="entry name" value="Ribonuclease_P"/>
    <property type="match status" value="1"/>
</dbReference>
<dbReference type="NCBIfam" id="TIGR00188">
    <property type="entry name" value="rnpA"/>
    <property type="match status" value="1"/>
</dbReference>
<dbReference type="STRING" id="337701.SAMN05444398_101242"/>
<evidence type="ECO:0000256" key="3">
    <source>
        <dbReference type="ARBA" id="ARBA00022722"/>
    </source>
</evidence>